<organism evidence="1">
    <name type="scientific">hydrothermal vent metagenome</name>
    <dbReference type="NCBI Taxonomy" id="652676"/>
    <lineage>
        <taxon>unclassified sequences</taxon>
        <taxon>metagenomes</taxon>
        <taxon>ecological metagenomes</taxon>
    </lineage>
</organism>
<gene>
    <name evidence="1" type="ORF">MNBD_IGNAVI01-1267</name>
</gene>
<dbReference type="EMBL" id="UOGD01000254">
    <property type="protein sequence ID" value="VAX23576.1"/>
    <property type="molecule type" value="Genomic_DNA"/>
</dbReference>
<protein>
    <submittedName>
        <fullName evidence="1">Uncharacterized protein</fullName>
    </submittedName>
</protein>
<proteinExistence type="predicted"/>
<name>A0A3B1BZ53_9ZZZZ</name>
<reference evidence="1" key="1">
    <citation type="submission" date="2018-06" db="EMBL/GenBank/DDBJ databases">
        <authorList>
            <person name="Zhirakovskaya E."/>
        </authorList>
    </citation>
    <scope>NUCLEOTIDE SEQUENCE</scope>
</reference>
<dbReference type="AlphaFoldDB" id="A0A3B1BZ53"/>
<sequence>MNKLTKITIITLALIIAGGTIINAQQIDNAISKISIKLKKDNSYLNLKYMKFQPDTILASALKDIPRTNNRDPYSFKSNRNTEYRIVFLNGGVGLDSIYLMYVDEITLNTLAGESFFVDESIKDDTTQVLNFKDLYSLKLNNSPYYKKLLGLIYNFVEENEGEPLPSLLSINPNDEVSTSMGMTSRDNTDYYNFEKINSPQYFPSNQKKIVSVRKSESDASNLRLDVSFSRIGFSVKALDYALGTTGFEVSAMEPILNLLPYESSTIAAGVRTIFKLDNEKDVLKTTFLDAKIMGRFNLKSKAIFESNPFITGDSAKLNLSNALMGEFHLTRVVGMPYLNLKFALGSADFDSPTFFTNQTTAGKDAYFSEVQYEFTMSFYWNTSDKMTSRFKLDIGLGGFDIQRAIYDNNENLLGTSSSSILTPTVQLYYNFVPSNSPFLGGSLKLFHWRITAFAWVKLFEFSPDNVLRFETIVLTGPLSRDLNPWESDGGVMFQLRYRYGL</sequence>
<accession>A0A3B1BZ53</accession>
<evidence type="ECO:0000313" key="1">
    <source>
        <dbReference type="EMBL" id="VAX23576.1"/>
    </source>
</evidence>